<feature type="transmembrane region" description="Helical" evidence="1">
    <location>
        <begin position="37"/>
        <end position="55"/>
    </location>
</feature>
<sequence length="441" mass="51234">MLFQRIKEKLLEFNLFKSIPRSTDETILRQQRHTTRLYLVLLLVTSVTLISYGFLKSNTISKTIESPSSETFTQLNKKYPLTLDCPCSQTSFEYKQFFSNIEVEYHDICSSEFITARWIQLQFIESPVKEFFIHDIRFQSQMHFQLLSTLCRVAKQTIEDSLQSFYRTKLITPKVIDNFSFQIESELILEQFKRTVPESYRPTLQLIEANTEINQLVMPLSSIFESPGDVHNKEVFHLKPELNAQYDRPDCASAPKCACSFSLFSDECVLETAIEKGEFTKIISGMRLTVSPIRSVLISTLECFYNETCLSYIKREINSLVSPTNFSTLRLSSLATDESQNDTIDMLAKKLFIRRWLNQSSYESYFNQCDPISCQYSYISRFDIVDAVTRITGTLGALNFLLKLLVPYLIKLLYYIWAKIKSRRQNTIRPSVETVSTRRGK</sequence>
<evidence type="ECO:0000256" key="1">
    <source>
        <dbReference type="SAM" id="Phobius"/>
    </source>
</evidence>
<protein>
    <submittedName>
        <fullName evidence="2">Uncharacterized protein</fullName>
    </submittedName>
</protein>
<evidence type="ECO:0000313" key="3">
    <source>
        <dbReference type="Proteomes" id="UP000663881"/>
    </source>
</evidence>
<reference evidence="2" key="1">
    <citation type="submission" date="2021-02" db="EMBL/GenBank/DDBJ databases">
        <authorList>
            <person name="Nowell W R."/>
        </authorList>
    </citation>
    <scope>NUCLEOTIDE SEQUENCE</scope>
</reference>
<dbReference type="EMBL" id="CAJOAY010008462">
    <property type="protein sequence ID" value="CAF4187101.1"/>
    <property type="molecule type" value="Genomic_DNA"/>
</dbReference>
<comment type="caution">
    <text evidence="2">The sequence shown here is derived from an EMBL/GenBank/DDBJ whole genome shotgun (WGS) entry which is preliminary data.</text>
</comment>
<keyword evidence="1" id="KW-0812">Transmembrane</keyword>
<dbReference type="Proteomes" id="UP000663881">
    <property type="component" value="Unassembled WGS sequence"/>
</dbReference>
<gene>
    <name evidence="2" type="ORF">OKA104_LOCUS40217</name>
</gene>
<evidence type="ECO:0000313" key="2">
    <source>
        <dbReference type="EMBL" id="CAF4187101.1"/>
    </source>
</evidence>
<feature type="transmembrane region" description="Helical" evidence="1">
    <location>
        <begin position="400"/>
        <end position="417"/>
    </location>
</feature>
<keyword evidence="1" id="KW-0472">Membrane</keyword>
<keyword evidence="1" id="KW-1133">Transmembrane helix</keyword>
<proteinExistence type="predicted"/>
<organism evidence="2 3">
    <name type="scientific">Adineta steineri</name>
    <dbReference type="NCBI Taxonomy" id="433720"/>
    <lineage>
        <taxon>Eukaryota</taxon>
        <taxon>Metazoa</taxon>
        <taxon>Spiralia</taxon>
        <taxon>Gnathifera</taxon>
        <taxon>Rotifera</taxon>
        <taxon>Eurotatoria</taxon>
        <taxon>Bdelloidea</taxon>
        <taxon>Adinetida</taxon>
        <taxon>Adinetidae</taxon>
        <taxon>Adineta</taxon>
    </lineage>
</organism>
<name>A0A820ACG0_9BILA</name>
<accession>A0A820ACG0</accession>
<dbReference type="AlphaFoldDB" id="A0A820ACG0"/>